<name>A0A0G4P403_PENC3</name>
<feature type="compositionally biased region" description="Polar residues" evidence="1">
    <location>
        <begin position="40"/>
        <end position="49"/>
    </location>
</feature>
<reference evidence="2 3" key="1">
    <citation type="journal article" date="2014" name="Nat. Commun.">
        <title>Multiple recent horizontal transfers of a large genomic region in cheese making fungi.</title>
        <authorList>
            <person name="Cheeseman K."/>
            <person name="Ropars J."/>
            <person name="Renault P."/>
            <person name="Dupont J."/>
            <person name="Gouzy J."/>
            <person name="Branca A."/>
            <person name="Abraham A.L."/>
            <person name="Ceppi M."/>
            <person name="Conseiller E."/>
            <person name="Debuchy R."/>
            <person name="Malagnac F."/>
            <person name="Goarin A."/>
            <person name="Silar P."/>
            <person name="Lacoste S."/>
            <person name="Sallet E."/>
            <person name="Bensimon A."/>
            <person name="Giraud T."/>
            <person name="Brygoo Y."/>
        </authorList>
    </citation>
    <scope>NUCLEOTIDE SEQUENCE [LARGE SCALE GENOMIC DNA]</scope>
    <source>
        <strain evidence="3">FM 013</strain>
    </source>
</reference>
<keyword evidence="3" id="KW-1185">Reference proteome</keyword>
<sequence>MYADSGVVHSKTNKPCSYNSNTMKNTKKGIQSASDHDQQYRTSESESLV</sequence>
<dbReference type="EMBL" id="HG793138">
    <property type="protein sequence ID" value="CRL21060.1"/>
    <property type="molecule type" value="Genomic_DNA"/>
</dbReference>
<evidence type="ECO:0000256" key="1">
    <source>
        <dbReference type="SAM" id="MobiDB-lite"/>
    </source>
</evidence>
<protein>
    <submittedName>
        <fullName evidence="2">Str. FM013</fullName>
    </submittedName>
</protein>
<evidence type="ECO:0000313" key="2">
    <source>
        <dbReference type="EMBL" id="CRL21060.1"/>
    </source>
</evidence>
<feature type="region of interest" description="Disordered" evidence="1">
    <location>
        <begin position="1"/>
        <end position="49"/>
    </location>
</feature>
<feature type="compositionally biased region" description="Polar residues" evidence="1">
    <location>
        <begin position="13"/>
        <end position="33"/>
    </location>
</feature>
<gene>
    <name evidence="2" type="ORF">PCAMFM013_S005g000224</name>
</gene>
<organism evidence="2 3">
    <name type="scientific">Penicillium camemberti (strain FM 013)</name>
    <dbReference type="NCBI Taxonomy" id="1429867"/>
    <lineage>
        <taxon>Eukaryota</taxon>
        <taxon>Fungi</taxon>
        <taxon>Dikarya</taxon>
        <taxon>Ascomycota</taxon>
        <taxon>Pezizomycotina</taxon>
        <taxon>Eurotiomycetes</taxon>
        <taxon>Eurotiomycetidae</taxon>
        <taxon>Eurotiales</taxon>
        <taxon>Aspergillaceae</taxon>
        <taxon>Penicillium</taxon>
    </lineage>
</organism>
<proteinExistence type="predicted"/>
<accession>A0A0G4P403</accession>
<evidence type="ECO:0000313" key="3">
    <source>
        <dbReference type="Proteomes" id="UP000053732"/>
    </source>
</evidence>
<dbReference type="Proteomes" id="UP000053732">
    <property type="component" value="Unassembled WGS sequence"/>
</dbReference>
<dbReference type="AlphaFoldDB" id="A0A0G4P403"/>